<evidence type="ECO:0000313" key="2">
    <source>
        <dbReference type="Proteomes" id="UP000243739"/>
    </source>
</evidence>
<comment type="caution">
    <text evidence="1">The sequence shown here is derived from an EMBL/GenBank/DDBJ whole genome shotgun (WGS) entry which is preliminary data.</text>
</comment>
<dbReference type="OrthoDB" id="9811804at2"/>
<dbReference type="Proteomes" id="UP000243739">
    <property type="component" value="Unassembled WGS sequence"/>
</dbReference>
<accession>A0A1D2YTX1</accession>
<reference evidence="1 2" key="1">
    <citation type="submission" date="2016-09" db="EMBL/GenBank/DDBJ databases">
        <title>Draft genome sequence for the type strain of Vulcanibacillus modesticaldus BR, a strictly anaerobic, moderately thermophilic, and nitrate-reducing bacterium from deep sea-hydrothermal vents of the Mid-Atlantic Ridge.</title>
        <authorList>
            <person name="Abin C.A."/>
            <person name="Hollibaugh J.T."/>
        </authorList>
    </citation>
    <scope>NUCLEOTIDE SEQUENCE [LARGE SCALE GENOMIC DNA]</scope>
    <source>
        <strain evidence="1 2">BR</strain>
    </source>
</reference>
<dbReference type="InterPro" id="IPR027417">
    <property type="entry name" value="P-loop_NTPase"/>
</dbReference>
<dbReference type="Gene3D" id="3.40.50.300">
    <property type="entry name" value="P-loop containing nucleotide triphosphate hydrolases"/>
    <property type="match status" value="1"/>
</dbReference>
<evidence type="ECO:0008006" key="3">
    <source>
        <dbReference type="Google" id="ProtNLM"/>
    </source>
</evidence>
<gene>
    <name evidence="1" type="ORF">BHF71_09975</name>
</gene>
<organism evidence="1 2">
    <name type="scientific">Vulcanibacillus modesticaldus</name>
    <dbReference type="NCBI Taxonomy" id="337097"/>
    <lineage>
        <taxon>Bacteria</taxon>
        <taxon>Bacillati</taxon>
        <taxon>Bacillota</taxon>
        <taxon>Bacilli</taxon>
        <taxon>Bacillales</taxon>
        <taxon>Bacillaceae</taxon>
        <taxon>Vulcanibacillus</taxon>
    </lineage>
</organism>
<dbReference type="SUPFAM" id="SSF52540">
    <property type="entry name" value="P-loop containing nucleoside triphosphate hydrolases"/>
    <property type="match status" value="1"/>
</dbReference>
<dbReference type="STRING" id="337097.BHF71_09975"/>
<protein>
    <recommendedName>
        <fullName evidence="3">ATP-binding protein</fullName>
    </recommendedName>
</protein>
<dbReference type="PANTHER" id="PTHR34301">
    <property type="entry name" value="DNA-BINDING PROTEIN-RELATED"/>
    <property type="match status" value="1"/>
</dbReference>
<dbReference type="EMBL" id="MIJF01000032">
    <property type="protein sequence ID" value="OEF99152.1"/>
    <property type="molecule type" value="Genomic_DNA"/>
</dbReference>
<sequence>MFNATHSHRGIKKGLDIKGSSQEVNIVYKFSEVFFVTFSRESRFKNSEYNFVFLKPDSIFKEKFNLSNEVLLLFSNYEEFDTRTMDFVDKTLQEFDNRLDKVCILLVSKDPKIELKIEKLNNDNKDSKIVVPFTYKEFEGTGLSVNSIENRFRKYFYNRDLFALESPLKNDAYFFGRNKVVQNFYDKYSLGEHSGLFGLRKIGKTSVLFSLERLIKLRNGISIYLDCQNTSINKSEWYELLFIIINSLKEKYNLDLEINRSEYNSRFASESFEKDLKSIYHLLGERRILIILDEIEHISFSTSVSDHWASGKSYLDFWQTIRAIYHKNEDLFSFIIAGVNPLCVEEPLVNGFDNPIFSMIKPTYLNLFTVDNVKQMVGNIGHYMGLHFEEEIYTYLTEDYGGHPFLIRQVCSLINESVTHRRPTTITKYMYKRDKKEYDLKIHEYIQLILSILNRWYPQEYKLLEELVINGNNEFRTRFGDYEKIIKHLKGYGILKEDNGEYFITIDAIKKYIQSNVKRRENLSTKEGMWKEVSVRRNTIEEKLRKIILISLSSKYGPKRARELIIQHTRNKDKIDGLKIQEIISEKMYFRELKDLILKEWTVFNNIFHEKEKFMIFVDFINKMRIDAHAKDIDESDLAILLISFKWLEEKIDDVLI</sequence>
<proteinExistence type="predicted"/>
<name>A0A1D2YTX1_9BACI</name>
<keyword evidence="2" id="KW-1185">Reference proteome</keyword>
<dbReference type="AlphaFoldDB" id="A0A1D2YTX1"/>
<evidence type="ECO:0000313" key="1">
    <source>
        <dbReference type="EMBL" id="OEF99152.1"/>
    </source>
</evidence>
<dbReference type="PANTHER" id="PTHR34301:SF8">
    <property type="entry name" value="ATPASE DOMAIN-CONTAINING PROTEIN"/>
    <property type="match status" value="1"/>
</dbReference>
<dbReference type="RefSeq" id="WP_069656969.1">
    <property type="nucleotide sequence ID" value="NZ_MIJF01000032.1"/>
</dbReference>